<proteinExistence type="predicted"/>
<dbReference type="RefSeq" id="WP_201370298.1">
    <property type="nucleotide sequence ID" value="NZ_BNJG01000001.1"/>
</dbReference>
<dbReference type="PANTHER" id="PTHR43429:SF3">
    <property type="entry name" value="NITRITE REDUCTASE [NAD(P)H]"/>
    <property type="match status" value="1"/>
</dbReference>
<dbReference type="EMBL" id="BNJG01000001">
    <property type="protein sequence ID" value="GHO53471.1"/>
    <property type="molecule type" value="Genomic_DNA"/>
</dbReference>
<dbReference type="Pfam" id="PF00498">
    <property type="entry name" value="FHA"/>
    <property type="match status" value="1"/>
</dbReference>
<dbReference type="Proteomes" id="UP000654345">
    <property type="component" value="Unassembled WGS sequence"/>
</dbReference>
<evidence type="ECO:0000313" key="6">
    <source>
        <dbReference type="EMBL" id="GHO53471.1"/>
    </source>
</evidence>
<name>A0ABQ3UL64_9CHLR</name>
<dbReference type="PRINTS" id="PR00368">
    <property type="entry name" value="FADPNR"/>
</dbReference>
<dbReference type="CDD" id="cd00060">
    <property type="entry name" value="FHA"/>
    <property type="match status" value="1"/>
</dbReference>
<organism evidence="6 7">
    <name type="scientific">Ktedonobacter robiniae</name>
    <dbReference type="NCBI Taxonomy" id="2778365"/>
    <lineage>
        <taxon>Bacteria</taxon>
        <taxon>Bacillati</taxon>
        <taxon>Chloroflexota</taxon>
        <taxon>Ktedonobacteria</taxon>
        <taxon>Ktedonobacterales</taxon>
        <taxon>Ktedonobacteraceae</taxon>
        <taxon>Ktedonobacter</taxon>
    </lineage>
</organism>
<keyword evidence="2" id="KW-0285">Flavoprotein</keyword>
<dbReference type="InterPro" id="IPR000253">
    <property type="entry name" value="FHA_dom"/>
</dbReference>
<reference evidence="6 7" key="1">
    <citation type="journal article" date="2021" name="Int. J. Syst. Evol. Microbiol.">
        <title>Reticulibacter mediterranei gen. nov., sp. nov., within the new family Reticulibacteraceae fam. nov., and Ktedonospora formicarum gen. nov., sp. nov., Ktedonobacter robiniae sp. nov., Dictyobacter formicarum sp. nov. and Dictyobacter arantiisoli sp. nov., belonging to the class Ktedonobacteria.</title>
        <authorList>
            <person name="Yabe S."/>
            <person name="Zheng Y."/>
            <person name="Wang C.M."/>
            <person name="Sakai Y."/>
            <person name="Abe K."/>
            <person name="Yokota A."/>
            <person name="Donadio S."/>
            <person name="Cavaletti L."/>
            <person name="Monciardini P."/>
        </authorList>
    </citation>
    <scope>NUCLEOTIDE SEQUENCE [LARGE SCALE GENOMIC DNA]</scope>
    <source>
        <strain evidence="6 7">SOSP1-30</strain>
    </source>
</reference>
<evidence type="ECO:0000313" key="7">
    <source>
        <dbReference type="Proteomes" id="UP000654345"/>
    </source>
</evidence>
<dbReference type="PRINTS" id="PR00411">
    <property type="entry name" value="PNDRDTASEI"/>
</dbReference>
<feature type="compositionally biased region" description="Basic and acidic residues" evidence="4">
    <location>
        <begin position="469"/>
        <end position="478"/>
    </location>
</feature>
<evidence type="ECO:0000256" key="2">
    <source>
        <dbReference type="ARBA" id="ARBA00022630"/>
    </source>
</evidence>
<dbReference type="PROSITE" id="PS50006">
    <property type="entry name" value="FHA_DOMAIN"/>
    <property type="match status" value="1"/>
</dbReference>
<dbReference type="InterPro" id="IPR050260">
    <property type="entry name" value="FAD-bd_OxRdtase"/>
</dbReference>
<feature type="domain" description="FHA" evidence="5">
    <location>
        <begin position="511"/>
        <end position="560"/>
    </location>
</feature>
<accession>A0ABQ3UL64</accession>
<keyword evidence="3" id="KW-0274">FAD</keyword>
<feature type="compositionally biased region" description="Pro residues" evidence="4">
    <location>
        <begin position="449"/>
        <end position="460"/>
    </location>
</feature>
<comment type="caution">
    <text evidence="6">The sequence shown here is derived from an EMBL/GenBank/DDBJ whole genome shotgun (WGS) entry which is preliminary data.</text>
</comment>
<dbReference type="SUPFAM" id="SSF49879">
    <property type="entry name" value="SMAD/FHA domain"/>
    <property type="match status" value="1"/>
</dbReference>
<comment type="cofactor">
    <cofactor evidence="1">
        <name>FAD</name>
        <dbReference type="ChEBI" id="CHEBI:57692"/>
    </cofactor>
</comment>
<evidence type="ECO:0000259" key="5">
    <source>
        <dbReference type="PROSITE" id="PS50006"/>
    </source>
</evidence>
<gene>
    <name evidence="6" type="ORF">KSB_19460</name>
</gene>
<dbReference type="PANTHER" id="PTHR43429">
    <property type="entry name" value="PYRIDINE NUCLEOTIDE-DISULFIDE OXIDOREDUCTASE DOMAIN-CONTAINING"/>
    <property type="match status" value="1"/>
</dbReference>
<sequence length="695" mass="76856">MSNQVGKRYVIIGNGIAAITAAEVLRQEDTSAAIVMLSNDEQPVLYRPALKDYLAGRLDETRLPARTETFYQEHNIHFYADPAVGLDTQRQYVRLKSGKKLRYSRLLLACGARPARLQCQGRDLKGVVTLRNLEDYQEVMSYLPGARHIIVCGSGTLALETIETLRQQGHEVTHLVRKRTLWSEVLDETASDLVLQQERRDGVQVRRETEIAEITGRQGRVHALLTTSGEVLPCDLLICAIGIEPNLDCIEGSNIAHGRGIHVNAFMRTSTPNVYAAGDIVEIQDPLTRRMRVLGQWYPAIQQARTAAYSMLNLLNPQHDTPSFQAQTFYNATFLYGLPFAATGLTYPSGGQGLQEIIADPEPRSYRKVLLKNGIPIGMLGLGNRAQALAFKRAIDHRVQMGSIAFCLFLSDFNLNDWLDSQGVPPPLLGAKLAEKARADAPEKDTDPVPQPQPGAPPRPVIVSPLPTTDKKPALKPEDKPQRIDWYLVPDTDVSQWAHIQPLRLSKSEKLFVGRQPGSHLLLDMETISRTHAEIFFTDGRYVLRDLGSTNGIFINGYRMPPRSVHFLQENEEISFGSRARFICLCHTHDGPDTAPLAPLKGISEKLPIPLMGMEGNTGGLMRRFATATAGSVGQTEKIPALQVLTELVAYKEAAHQRSTPLPGLVICRCCGIVNTQKARFCASCSAPLDIESKE</sequence>
<evidence type="ECO:0000256" key="3">
    <source>
        <dbReference type="ARBA" id="ARBA00022827"/>
    </source>
</evidence>
<dbReference type="Pfam" id="PF07992">
    <property type="entry name" value="Pyr_redox_2"/>
    <property type="match status" value="1"/>
</dbReference>
<dbReference type="SUPFAM" id="SSF51905">
    <property type="entry name" value="FAD/NAD(P)-binding domain"/>
    <property type="match status" value="1"/>
</dbReference>
<dbReference type="InterPro" id="IPR008984">
    <property type="entry name" value="SMAD_FHA_dom_sf"/>
</dbReference>
<dbReference type="InterPro" id="IPR036188">
    <property type="entry name" value="FAD/NAD-bd_sf"/>
</dbReference>
<dbReference type="Gene3D" id="2.60.200.20">
    <property type="match status" value="1"/>
</dbReference>
<dbReference type="InterPro" id="IPR023753">
    <property type="entry name" value="FAD/NAD-binding_dom"/>
</dbReference>
<protein>
    <recommendedName>
        <fullName evidence="5">FHA domain-containing protein</fullName>
    </recommendedName>
</protein>
<evidence type="ECO:0000256" key="1">
    <source>
        <dbReference type="ARBA" id="ARBA00001974"/>
    </source>
</evidence>
<keyword evidence="7" id="KW-1185">Reference proteome</keyword>
<dbReference type="SMART" id="SM00240">
    <property type="entry name" value="FHA"/>
    <property type="match status" value="1"/>
</dbReference>
<feature type="region of interest" description="Disordered" evidence="4">
    <location>
        <begin position="434"/>
        <end position="478"/>
    </location>
</feature>
<evidence type="ECO:0000256" key="4">
    <source>
        <dbReference type="SAM" id="MobiDB-lite"/>
    </source>
</evidence>
<dbReference type="Gene3D" id="3.50.50.60">
    <property type="entry name" value="FAD/NAD(P)-binding domain"/>
    <property type="match status" value="2"/>
</dbReference>
<feature type="compositionally biased region" description="Basic and acidic residues" evidence="4">
    <location>
        <begin position="434"/>
        <end position="447"/>
    </location>
</feature>